<dbReference type="PANTHER" id="PTHR10682:SF6">
    <property type="entry name" value="POLY(A) POLYMERASE GAMMA"/>
    <property type="match status" value="1"/>
</dbReference>
<evidence type="ECO:0000259" key="12">
    <source>
        <dbReference type="Pfam" id="PF04926"/>
    </source>
</evidence>
<evidence type="ECO:0000256" key="2">
    <source>
        <dbReference type="ARBA" id="ARBA00010912"/>
    </source>
</evidence>
<evidence type="ECO:0000256" key="3">
    <source>
        <dbReference type="ARBA" id="ARBA00012388"/>
    </source>
</evidence>
<dbReference type="GO" id="GO:0005634">
    <property type="term" value="C:nucleus"/>
    <property type="evidence" value="ECO:0007669"/>
    <property type="project" value="UniProtKB-SubCell"/>
</dbReference>
<comment type="catalytic activity">
    <reaction evidence="10">
        <text>RNA(n) + ATP = RNA(n)-3'-adenine ribonucleotide + diphosphate</text>
        <dbReference type="Rhea" id="RHEA:11332"/>
        <dbReference type="Rhea" id="RHEA-COMP:14527"/>
        <dbReference type="Rhea" id="RHEA-COMP:17347"/>
        <dbReference type="ChEBI" id="CHEBI:30616"/>
        <dbReference type="ChEBI" id="CHEBI:33019"/>
        <dbReference type="ChEBI" id="CHEBI:140395"/>
        <dbReference type="ChEBI" id="CHEBI:173115"/>
        <dbReference type="EC" id="2.7.7.19"/>
    </reaction>
</comment>
<comment type="function">
    <text evidence="11">Polymerase that creates the 3'-poly(A) tail of mRNA's. May acquire specificity through interaction with a cleavage and polyadenylation factor (CPSF).</text>
</comment>
<evidence type="ECO:0000313" key="15">
    <source>
        <dbReference type="Proteomes" id="UP000228934"/>
    </source>
</evidence>
<gene>
    <name evidence="14" type="ORF">AB205_0217500</name>
</gene>
<dbReference type="PANTHER" id="PTHR10682">
    <property type="entry name" value="POLY A POLYMERASE"/>
    <property type="match status" value="1"/>
</dbReference>
<evidence type="ECO:0000256" key="1">
    <source>
        <dbReference type="ARBA" id="ARBA00004123"/>
    </source>
</evidence>
<name>A0A2G9SG69_AQUCT</name>
<keyword evidence="5" id="KW-0808">Transferase</keyword>
<dbReference type="GO" id="GO:0003723">
    <property type="term" value="F:RNA binding"/>
    <property type="evidence" value="ECO:0007669"/>
    <property type="project" value="UniProtKB-KW"/>
</dbReference>
<feature type="domain" description="Poly(A) polymerase central" evidence="13">
    <location>
        <begin position="23"/>
        <end position="83"/>
    </location>
</feature>
<proteinExistence type="inferred from homology"/>
<comment type="similarity">
    <text evidence="2">Belongs to the poly(A) polymerase family.</text>
</comment>
<dbReference type="OrthoDB" id="9892277at2759"/>
<dbReference type="Pfam" id="PF04926">
    <property type="entry name" value="PAP_RNA-bind"/>
    <property type="match status" value="2"/>
</dbReference>
<dbReference type="GO" id="GO:0005524">
    <property type="term" value="F:ATP binding"/>
    <property type="evidence" value="ECO:0007669"/>
    <property type="project" value="UniProtKB-KW"/>
</dbReference>
<evidence type="ECO:0000256" key="8">
    <source>
        <dbReference type="ARBA" id="ARBA00022884"/>
    </source>
</evidence>
<dbReference type="GO" id="GO:0006397">
    <property type="term" value="P:mRNA processing"/>
    <property type="evidence" value="ECO:0007669"/>
    <property type="project" value="UniProtKB-KW"/>
</dbReference>
<evidence type="ECO:0000256" key="6">
    <source>
        <dbReference type="ARBA" id="ARBA00022741"/>
    </source>
</evidence>
<evidence type="ECO:0000256" key="11">
    <source>
        <dbReference type="ARBA" id="ARBA00059524"/>
    </source>
</evidence>
<evidence type="ECO:0000256" key="9">
    <source>
        <dbReference type="ARBA" id="ARBA00023242"/>
    </source>
</evidence>
<organism evidence="14 15">
    <name type="scientific">Aquarana catesbeiana</name>
    <name type="common">American bullfrog</name>
    <name type="synonym">Rana catesbeiana</name>
    <dbReference type="NCBI Taxonomy" id="8400"/>
    <lineage>
        <taxon>Eukaryota</taxon>
        <taxon>Metazoa</taxon>
        <taxon>Chordata</taxon>
        <taxon>Craniata</taxon>
        <taxon>Vertebrata</taxon>
        <taxon>Euteleostomi</taxon>
        <taxon>Amphibia</taxon>
        <taxon>Batrachia</taxon>
        <taxon>Anura</taxon>
        <taxon>Neobatrachia</taxon>
        <taxon>Ranoidea</taxon>
        <taxon>Ranidae</taxon>
        <taxon>Aquarana</taxon>
    </lineage>
</organism>
<keyword evidence="8" id="KW-0694">RNA-binding</keyword>
<evidence type="ECO:0000256" key="5">
    <source>
        <dbReference type="ARBA" id="ARBA00022679"/>
    </source>
</evidence>
<dbReference type="InterPro" id="IPR011068">
    <property type="entry name" value="NuclTrfase_I-like_C"/>
</dbReference>
<dbReference type="InterPro" id="IPR007010">
    <property type="entry name" value="PolA_pol_RNA-bd_dom"/>
</dbReference>
<dbReference type="GO" id="GO:0031123">
    <property type="term" value="P:RNA 3'-end processing"/>
    <property type="evidence" value="ECO:0007669"/>
    <property type="project" value="InterPro"/>
</dbReference>
<evidence type="ECO:0000256" key="7">
    <source>
        <dbReference type="ARBA" id="ARBA00022840"/>
    </source>
</evidence>
<feature type="domain" description="Poly(A) polymerase RNA-binding" evidence="12">
    <location>
        <begin position="86"/>
        <end position="152"/>
    </location>
</feature>
<dbReference type="SUPFAM" id="SSF81631">
    <property type="entry name" value="PAP/OAS1 substrate-binding domain"/>
    <property type="match status" value="1"/>
</dbReference>
<evidence type="ECO:0000256" key="10">
    <source>
        <dbReference type="ARBA" id="ARBA00048830"/>
    </source>
</evidence>
<dbReference type="InterPro" id="IPR007012">
    <property type="entry name" value="PolA_pol_cen_dom"/>
</dbReference>
<dbReference type="AlphaFoldDB" id="A0A2G9SG69"/>
<dbReference type="FunFam" id="3.30.70.590:FF:000001">
    <property type="entry name" value="Putative poly(A) polymerase gamma"/>
    <property type="match status" value="1"/>
</dbReference>
<evidence type="ECO:0000259" key="13">
    <source>
        <dbReference type="Pfam" id="PF04928"/>
    </source>
</evidence>
<accession>A0A2G9SG69</accession>
<evidence type="ECO:0000256" key="4">
    <source>
        <dbReference type="ARBA" id="ARBA00022664"/>
    </source>
</evidence>
<keyword evidence="7" id="KW-0067">ATP-binding</keyword>
<feature type="domain" description="Poly(A) polymerase RNA-binding" evidence="12">
    <location>
        <begin position="153"/>
        <end position="227"/>
    </location>
</feature>
<dbReference type="EMBL" id="KV924023">
    <property type="protein sequence ID" value="PIO39095.1"/>
    <property type="molecule type" value="Genomic_DNA"/>
</dbReference>
<sequence length="277" mass="31862">MSMEQATCCCDTQRTGGVEEPRKVNPADRYHLMPIITPAYPQQNSTFNTSTSTRAVMMEEFRHGLAVTYEILQGKADWMKLFEPPNFFQKYKHYIVLIATAASEVHHLEWFGLVESKIRVLVGNLERNEFITLAHVNPQSFPGDRELCKDNEHLSMWFLGIIFKKVENTDSVNIDLTQDIQLFTDTVYRQAHNINLLKKDVKIEATHVRRKQLHKYLPPEALQKRKKDTPTVTFTPSLATIKLHTSYISKIKPVAAFCSTLLNKTSYPPPQHSGKWS</sequence>
<dbReference type="SUPFAM" id="SSF55003">
    <property type="entry name" value="PAP/Archaeal CCA-adding enzyme, C-terminal domain"/>
    <property type="match status" value="1"/>
</dbReference>
<dbReference type="GO" id="GO:1990817">
    <property type="term" value="F:poly(A) RNA polymerase activity"/>
    <property type="evidence" value="ECO:0007669"/>
    <property type="project" value="UniProtKB-EC"/>
</dbReference>
<evidence type="ECO:0000313" key="14">
    <source>
        <dbReference type="EMBL" id="PIO39095.1"/>
    </source>
</evidence>
<dbReference type="Gene3D" id="3.30.70.590">
    <property type="entry name" value="Poly(A) polymerase predicted RNA binding domain"/>
    <property type="match status" value="1"/>
</dbReference>
<dbReference type="Pfam" id="PF04928">
    <property type="entry name" value="PAP_central"/>
    <property type="match status" value="1"/>
</dbReference>
<keyword evidence="6" id="KW-0547">Nucleotide-binding</keyword>
<keyword evidence="9" id="KW-0539">Nucleus</keyword>
<dbReference type="Proteomes" id="UP000228934">
    <property type="component" value="Unassembled WGS sequence"/>
</dbReference>
<keyword evidence="15" id="KW-1185">Reference proteome</keyword>
<comment type="subcellular location">
    <subcellularLocation>
        <location evidence="1">Nucleus</location>
    </subcellularLocation>
</comment>
<reference evidence="15" key="1">
    <citation type="journal article" date="2017" name="Nat. Commun.">
        <title>The North American bullfrog draft genome provides insight into hormonal regulation of long noncoding RNA.</title>
        <authorList>
            <person name="Hammond S.A."/>
            <person name="Warren R.L."/>
            <person name="Vandervalk B.P."/>
            <person name="Kucuk E."/>
            <person name="Khan H."/>
            <person name="Gibb E.A."/>
            <person name="Pandoh P."/>
            <person name="Kirk H."/>
            <person name="Zhao Y."/>
            <person name="Jones M."/>
            <person name="Mungall A.J."/>
            <person name="Coope R."/>
            <person name="Pleasance S."/>
            <person name="Moore R.A."/>
            <person name="Holt R.A."/>
            <person name="Round J.M."/>
            <person name="Ohora S."/>
            <person name="Walle B.V."/>
            <person name="Veldhoen N."/>
            <person name="Helbing C.C."/>
            <person name="Birol I."/>
        </authorList>
    </citation>
    <scope>NUCLEOTIDE SEQUENCE [LARGE SCALE GENOMIC DNA]</scope>
</reference>
<protein>
    <recommendedName>
        <fullName evidence="3">polynucleotide adenylyltransferase</fullName>
        <ecNumber evidence="3">2.7.7.19</ecNumber>
    </recommendedName>
</protein>
<keyword evidence="4" id="KW-0507">mRNA processing</keyword>
<dbReference type="Gene3D" id="1.10.1410.10">
    <property type="match status" value="1"/>
</dbReference>
<dbReference type="EC" id="2.7.7.19" evidence="3"/>